<dbReference type="Pfam" id="PF13087">
    <property type="entry name" value="AAA_12"/>
    <property type="match status" value="1"/>
</dbReference>
<feature type="region of interest" description="Disordered" evidence="1">
    <location>
        <begin position="72"/>
        <end position="118"/>
    </location>
</feature>
<keyword evidence="7" id="KW-1185">Reference proteome</keyword>
<evidence type="ECO:0000313" key="6">
    <source>
        <dbReference type="EMBL" id="AXK83829.1"/>
    </source>
</evidence>
<dbReference type="InterPro" id="IPR041677">
    <property type="entry name" value="DNA2/NAM7_AAA_11"/>
</dbReference>
<dbReference type="InterPro" id="IPR027417">
    <property type="entry name" value="P-loop_NTPase"/>
</dbReference>
<dbReference type="PANTHER" id="PTHR10887">
    <property type="entry name" value="DNA2/NAM7 HELICASE FAMILY"/>
    <property type="match status" value="1"/>
</dbReference>
<reference evidence="6 7" key="1">
    <citation type="submission" date="2018-07" db="EMBL/GenBank/DDBJ databases">
        <authorList>
            <person name="Quirk P.G."/>
            <person name="Krulwich T.A."/>
        </authorList>
    </citation>
    <scope>NUCLEOTIDE SEQUENCE [LARGE SCALE GENOMIC DNA]</scope>
    <source>
        <strain evidence="6 7">CC-BB4</strain>
    </source>
</reference>
<dbReference type="CDD" id="cd18808">
    <property type="entry name" value="SF1_C_Upf1"/>
    <property type="match status" value="1"/>
</dbReference>
<dbReference type="FunFam" id="3.40.960.10:FF:000002">
    <property type="entry name" value="DNA helicase related protein"/>
    <property type="match status" value="1"/>
</dbReference>
<dbReference type="InterPro" id="IPR041679">
    <property type="entry name" value="DNA2/NAM7-like_C"/>
</dbReference>
<evidence type="ECO:0000259" key="4">
    <source>
        <dbReference type="Pfam" id="PF13087"/>
    </source>
</evidence>
<organism evidence="6 7">
    <name type="scientific">Pseudolabrys taiwanensis</name>
    <dbReference type="NCBI Taxonomy" id="331696"/>
    <lineage>
        <taxon>Bacteria</taxon>
        <taxon>Pseudomonadati</taxon>
        <taxon>Pseudomonadota</taxon>
        <taxon>Alphaproteobacteria</taxon>
        <taxon>Hyphomicrobiales</taxon>
        <taxon>Xanthobacteraceae</taxon>
        <taxon>Pseudolabrys</taxon>
    </lineage>
</organism>
<accession>A0A346A3T2</accession>
<dbReference type="Proteomes" id="UP000254889">
    <property type="component" value="Chromosome"/>
</dbReference>
<dbReference type="Gene3D" id="3.40.960.10">
    <property type="entry name" value="VSR Endonuclease"/>
    <property type="match status" value="1"/>
</dbReference>
<feature type="domain" description="DNA2/NAM7 helicase helicase" evidence="3">
    <location>
        <begin position="323"/>
        <end position="387"/>
    </location>
</feature>
<protein>
    <submittedName>
        <fullName evidence="6">DUF3320 domain-containing protein</fullName>
    </submittedName>
</protein>
<dbReference type="InterPro" id="IPR025103">
    <property type="entry name" value="DUF4011"/>
</dbReference>
<dbReference type="SUPFAM" id="SSF52980">
    <property type="entry name" value="Restriction endonuclease-like"/>
    <property type="match status" value="1"/>
</dbReference>
<dbReference type="GO" id="GO:0004386">
    <property type="term" value="F:helicase activity"/>
    <property type="evidence" value="ECO:0007669"/>
    <property type="project" value="InterPro"/>
</dbReference>
<proteinExistence type="predicted"/>
<dbReference type="InterPro" id="IPR047187">
    <property type="entry name" value="SF1_C_Upf1"/>
</dbReference>
<dbReference type="FunFam" id="3.40.50.300:FF:002063">
    <property type="entry name" value="DNA helicase related protein"/>
    <property type="match status" value="1"/>
</dbReference>
<dbReference type="SUPFAM" id="SSF52540">
    <property type="entry name" value="P-loop containing nucleoside triphosphate hydrolases"/>
    <property type="match status" value="2"/>
</dbReference>
<evidence type="ECO:0000259" key="5">
    <source>
        <dbReference type="Pfam" id="PF18741"/>
    </source>
</evidence>
<feature type="domain" description="Restriction endonuclease type II-like" evidence="5">
    <location>
        <begin position="1528"/>
        <end position="1625"/>
    </location>
</feature>
<evidence type="ECO:0000259" key="3">
    <source>
        <dbReference type="Pfam" id="PF13086"/>
    </source>
</evidence>
<dbReference type="KEGG" id="ptaw:DW352_02810"/>
<dbReference type="Gene3D" id="3.40.50.300">
    <property type="entry name" value="P-loop containing nucleotide triphosphate hydrolases"/>
    <property type="match status" value="3"/>
</dbReference>
<gene>
    <name evidence="6" type="ORF">DW352_02810</name>
</gene>
<dbReference type="Pfam" id="PF13195">
    <property type="entry name" value="DUF4011"/>
    <property type="match status" value="1"/>
</dbReference>
<dbReference type="InterPro" id="IPR045055">
    <property type="entry name" value="DNA2/NAM7-like"/>
</dbReference>
<evidence type="ECO:0000259" key="2">
    <source>
        <dbReference type="Pfam" id="PF11784"/>
    </source>
</evidence>
<sequence length="1866" mass="205017">MTDVEKSIFQSDLPLKEKLERARTELLDLSARNRLLNVPRFSKSAKTIDVVGERTTEVYRLLVNEGKAFTFLPGKPDKSKSGENDTSADDDIDYSPIALPQPEDDEADERGFSRRHTDTNLQTRMTPTGLQRRLLDLYYDARTLEEEQGVNILFLALGMLKWIDPNNKENIRHAPLILVPVRLERGTAEQKFRLRARPDDRTANLSLEAYLDRVRKISLPAFDGGEDFDPAAYLDDVAAAVSAEQGWEVLRDDIVLAFFSFAKFLMYRDLDPDNWPEGAKIIDQQKIRALLSDGFDVKEPLMSDDIPIDPHIAPADMLHIVDSDSSQTLAIHDVRKGRDLVIQGPPGTGKSQTIANVIASAVADGKSVLFVAEKMAALEVVKRRLDQAGVGDICLELHSNKANKRMMLEELRRTWELGSPRGQFSSGLTDRLLEARDKLNAHAVRMHALHQPCGLTPYQVLGQLTRLRQRGQRPVEVQLEGAENWTPDGVAMRRGLLEEISRRIEEIGLPIHHPWRGVNLEIILPTALERLVARIGALAAEVKALQGQWTAIAAKTEAEAPLAFESTGHVLARAERLAAAPPYPAEALTSPAWDERPTDISSLLSAGADFAGLLGEISGDLLPNAVDTAIDDLEAELAKLPAEFPQDGFVRAAQLTVVLPRLKVEAERLCQELGAAALPDTLTGLLKLVVTGERVAAAPEASPDAFAATVWDSGVEQAGDLAESVAVFESSRTQLEGAVTESAWTTNVTAARQALATHTGLLRAFNGDYRRARALMRSVLVDTKASTADQVRLLDILIKGQSAAARVRDGDAFGRAAFGADWRGERSRSAPLLALVEWMRTLRGLGAEPRLIAGRLADRSEAGARAARVRKIIEIGGPIIDAFWNDLGHVASRDLGNAASAARAPLDMMEAKAKALFTADGLSKQVFTSPPSTVNERLSLVRRLGRLQELARAIDTGQPLGEAVFGSLWAGRGSDWTVLAQGETWVRQNGDLRHLAARLPERAEIAASARVAQEATQRVLGELEDLAKELDADATSLFGMADFPKVEIAELIARFDSWLSHQEQLSKWVVYRERAAAARKAGMTDLVDCLAEGKMAAETALPTFDIAYYECILKVMAKTEPEFARFDGELHSRAVRDFAELDGQRIKAAAVEVVTAHHRKIPLKNGGAGPVGLLRSEMARKRGHMPIRQLMQKAGLAIQALKPVFMMSPLSVAQFLSPGRMSFDLLVMDEASQIQPVDALGAIARAKQVVVVGDERQLPPTTFFAKMTGSQSEDDADDGAQVADIESILGLFAARGLPQRMLRWHYRSRHQSLIAVSNSQFYENRLFIVPSPYTQEAGMGLVFRHIPDGVFDSGGTGTNPIEARAVAEAIIRHAKTAPHESLGVATFSVSQRRAIQDELEALRRLNPDSEEFFHAHPNEPFFVKNLENVQGDERDVIMISVGYAKNAQGYMAMRFGPLGAEGGERRLNVLISRAKRRCEVFASITDEDIDLERGKGKGVFAFKLFLHYARTGRLSLAQRSVREMDSVFEEQVANALIERGYQVHAQVGIAGFFIDLAIADPDRPGRYILGIECDGAGYHSSRSARDRDRLRQAVLEDHGWIIHRVWSTDWFQRPREQLERAIAAIEAARKELDARLELGSTRERAVTVEVVTVDRGDVTEIGLTETEDDEQQRAYVEAELERPGAFDLHETPTGLMAGLVEKVVAVESPIHLDEIVSRIRDAWGLQRAGGRIQEAVERGLLVAESRGSVARRGEFCFKPGAAITLRDRSQVMSPGLRRPEMIAQEELAQGVIEIVTSNLGATEEEIVLGVARMLGFKATSAQLKSLISAAVSDLITAQTLKSQDGLLLAAEDRMPSSLEPLLDARA</sequence>
<dbReference type="OrthoDB" id="9757917at2"/>
<dbReference type="Pfam" id="PF18741">
    <property type="entry name" value="MTES_1575"/>
    <property type="match status" value="1"/>
</dbReference>
<dbReference type="Pfam" id="PF11784">
    <property type="entry name" value="DUF3320"/>
    <property type="match status" value="1"/>
</dbReference>
<dbReference type="Pfam" id="PF13086">
    <property type="entry name" value="AAA_11"/>
    <property type="match status" value="2"/>
</dbReference>
<dbReference type="InterPro" id="IPR049468">
    <property type="entry name" value="Restrct_endonuc-II-like_dom"/>
</dbReference>
<evidence type="ECO:0000313" key="7">
    <source>
        <dbReference type="Proteomes" id="UP000254889"/>
    </source>
</evidence>
<feature type="domain" description="DNA2/NAM7 helicase-like C-terminal" evidence="4">
    <location>
        <begin position="1297"/>
        <end position="1482"/>
    </location>
</feature>
<feature type="domain" description="DNA2/NAM7 helicase helicase" evidence="3">
    <location>
        <begin position="1221"/>
        <end position="1263"/>
    </location>
</feature>
<dbReference type="InterPro" id="IPR011335">
    <property type="entry name" value="Restrct_endonuc-II-like"/>
</dbReference>
<feature type="compositionally biased region" description="Basic and acidic residues" evidence="1">
    <location>
        <begin position="109"/>
        <end position="118"/>
    </location>
</feature>
<dbReference type="InterPro" id="IPR021754">
    <property type="entry name" value="DUF3320"/>
</dbReference>
<dbReference type="PANTHER" id="PTHR10887:SF530">
    <property type="entry name" value="SUPERFAMILY I DNA HELICASES"/>
    <property type="match status" value="1"/>
</dbReference>
<feature type="domain" description="DUF3320" evidence="2">
    <location>
        <begin position="1687"/>
        <end position="1734"/>
    </location>
</feature>
<evidence type="ECO:0000256" key="1">
    <source>
        <dbReference type="SAM" id="MobiDB-lite"/>
    </source>
</evidence>
<dbReference type="EMBL" id="CP031417">
    <property type="protein sequence ID" value="AXK83829.1"/>
    <property type="molecule type" value="Genomic_DNA"/>
</dbReference>
<name>A0A346A3T2_9HYPH</name>